<dbReference type="Pfam" id="PF13247">
    <property type="entry name" value="Fer4_11"/>
    <property type="match status" value="1"/>
</dbReference>
<dbReference type="InterPro" id="IPR017900">
    <property type="entry name" value="4Fe4S_Fe_S_CS"/>
</dbReference>
<keyword evidence="8" id="KW-1133">Transmembrane helix</keyword>
<proteinExistence type="predicted"/>
<organism evidence="10 11">
    <name type="scientific">Raoultibacter massiliensis</name>
    <dbReference type="NCBI Taxonomy" id="1852371"/>
    <lineage>
        <taxon>Bacteria</taxon>
        <taxon>Bacillati</taxon>
        <taxon>Actinomycetota</taxon>
        <taxon>Coriobacteriia</taxon>
        <taxon>Eggerthellales</taxon>
        <taxon>Eggerthellaceae</taxon>
        <taxon>Raoultibacter</taxon>
    </lineage>
</organism>
<dbReference type="PANTHER" id="PTHR43177:SF5">
    <property type="entry name" value="ANAEROBIC DIMETHYL SULFOXIDE REDUCTASE CHAIN B-RELATED"/>
    <property type="match status" value="1"/>
</dbReference>
<evidence type="ECO:0000256" key="6">
    <source>
        <dbReference type="ARBA" id="ARBA00023004"/>
    </source>
</evidence>
<dbReference type="Gene3D" id="3.30.70.20">
    <property type="match status" value="2"/>
</dbReference>
<keyword evidence="5" id="KW-0249">Electron transport</keyword>
<dbReference type="CDD" id="cd10550">
    <property type="entry name" value="DMSOR_beta_like"/>
    <property type="match status" value="1"/>
</dbReference>
<evidence type="ECO:0000256" key="1">
    <source>
        <dbReference type="ARBA" id="ARBA00022448"/>
    </source>
</evidence>
<keyword evidence="8" id="KW-0472">Membrane</keyword>
<sequence length="263" mass="28101">MSDKNTGGAQEKTAARTVTRRDFVAAIGGVGIGAILAGAGVSAFLVGDEVYAVEASSGYLLVDTKKCGACETCMLACSLAHSGRTNVNLSRMQLTKNPLGCFPLDVQQNQCRQCPYPSCVDACPTGAMHADPETGVRMVAEGRCIGCERCIEACPFTPSRVQWNYEDRCAQKCDLCLNTPYWDQEGGPNGKQACIEVCPMRAISFTHAIPRQSDEGYDVNLRNEHWAIIGYPIDDAGRVKPSISVPTASVVKAVPADEAAAEE</sequence>
<accession>A0ABV1JBK9</accession>
<keyword evidence="2" id="KW-0004">4Fe-4S</keyword>
<evidence type="ECO:0000256" key="7">
    <source>
        <dbReference type="ARBA" id="ARBA00023014"/>
    </source>
</evidence>
<name>A0ABV1JBK9_9ACTN</name>
<dbReference type="InterPro" id="IPR050954">
    <property type="entry name" value="ET_IronSulfur_Cluster-Binding"/>
</dbReference>
<evidence type="ECO:0000259" key="9">
    <source>
        <dbReference type="PROSITE" id="PS51379"/>
    </source>
</evidence>
<evidence type="ECO:0000256" key="5">
    <source>
        <dbReference type="ARBA" id="ARBA00022982"/>
    </source>
</evidence>
<keyword evidence="8" id="KW-0812">Transmembrane</keyword>
<dbReference type="EMBL" id="JBBNOP010000004">
    <property type="protein sequence ID" value="MEQ3362474.1"/>
    <property type="molecule type" value="Genomic_DNA"/>
</dbReference>
<dbReference type="Proteomes" id="UP001487305">
    <property type="component" value="Unassembled WGS sequence"/>
</dbReference>
<keyword evidence="7" id="KW-0411">Iron-sulfur</keyword>
<keyword evidence="1" id="KW-0813">Transport</keyword>
<dbReference type="InterPro" id="IPR017896">
    <property type="entry name" value="4Fe4S_Fe-S-bd"/>
</dbReference>
<keyword evidence="11" id="KW-1185">Reference proteome</keyword>
<evidence type="ECO:0000256" key="3">
    <source>
        <dbReference type="ARBA" id="ARBA00022723"/>
    </source>
</evidence>
<dbReference type="SUPFAM" id="SSF54862">
    <property type="entry name" value="4Fe-4S ferredoxins"/>
    <property type="match status" value="1"/>
</dbReference>
<dbReference type="PANTHER" id="PTHR43177">
    <property type="entry name" value="PROTEIN NRFC"/>
    <property type="match status" value="1"/>
</dbReference>
<evidence type="ECO:0000313" key="11">
    <source>
        <dbReference type="Proteomes" id="UP001487305"/>
    </source>
</evidence>
<feature type="domain" description="4Fe-4S ferredoxin-type" evidence="9">
    <location>
        <begin position="102"/>
        <end position="133"/>
    </location>
</feature>
<comment type="caution">
    <text evidence="10">The sequence shown here is derived from an EMBL/GenBank/DDBJ whole genome shotgun (WGS) entry which is preliminary data.</text>
</comment>
<dbReference type="RefSeq" id="WP_102374477.1">
    <property type="nucleotide sequence ID" value="NZ_JBBNOP010000004.1"/>
</dbReference>
<feature type="domain" description="4Fe-4S ferredoxin-type" evidence="9">
    <location>
        <begin position="135"/>
        <end position="164"/>
    </location>
</feature>
<evidence type="ECO:0000256" key="8">
    <source>
        <dbReference type="SAM" id="Phobius"/>
    </source>
</evidence>
<evidence type="ECO:0000313" key="10">
    <source>
        <dbReference type="EMBL" id="MEQ3362474.1"/>
    </source>
</evidence>
<protein>
    <submittedName>
        <fullName evidence="10">4Fe-4S dicluster domain-containing protein</fullName>
    </submittedName>
</protein>
<dbReference type="InterPro" id="IPR006311">
    <property type="entry name" value="TAT_signal"/>
</dbReference>
<dbReference type="PROSITE" id="PS51379">
    <property type="entry name" value="4FE4S_FER_2"/>
    <property type="match status" value="2"/>
</dbReference>
<keyword evidence="4" id="KW-0677">Repeat</keyword>
<keyword evidence="3" id="KW-0479">Metal-binding</keyword>
<dbReference type="PROSITE" id="PS00198">
    <property type="entry name" value="4FE4S_FER_1"/>
    <property type="match status" value="1"/>
</dbReference>
<gene>
    <name evidence="10" type="ORF">AAA083_05755</name>
</gene>
<reference evidence="10 11" key="1">
    <citation type="submission" date="2024-04" db="EMBL/GenBank/DDBJ databases">
        <title>Human intestinal bacterial collection.</title>
        <authorList>
            <person name="Pauvert C."/>
            <person name="Hitch T.C.A."/>
            <person name="Clavel T."/>
        </authorList>
    </citation>
    <scope>NUCLEOTIDE SEQUENCE [LARGE SCALE GENOMIC DNA]</scope>
    <source>
        <strain evidence="10 11">CLA-KB-H42</strain>
    </source>
</reference>
<evidence type="ECO:0000256" key="4">
    <source>
        <dbReference type="ARBA" id="ARBA00022737"/>
    </source>
</evidence>
<dbReference type="PROSITE" id="PS51318">
    <property type="entry name" value="TAT"/>
    <property type="match status" value="1"/>
</dbReference>
<feature type="transmembrane region" description="Helical" evidence="8">
    <location>
        <begin position="23"/>
        <end position="46"/>
    </location>
</feature>
<evidence type="ECO:0000256" key="2">
    <source>
        <dbReference type="ARBA" id="ARBA00022485"/>
    </source>
</evidence>
<keyword evidence="6" id="KW-0408">Iron</keyword>